<feature type="region of interest" description="Disordered" evidence="10">
    <location>
        <begin position="42"/>
        <end position="65"/>
    </location>
</feature>
<keyword evidence="13" id="KW-1185">Reference proteome</keyword>
<feature type="region of interest" description="Disordered" evidence="10">
    <location>
        <begin position="687"/>
        <end position="716"/>
    </location>
</feature>
<evidence type="ECO:0000256" key="9">
    <source>
        <dbReference type="RuleBase" id="RU003732"/>
    </source>
</evidence>
<evidence type="ECO:0000256" key="10">
    <source>
        <dbReference type="SAM" id="MobiDB-lite"/>
    </source>
</evidence>
<dbReference type="InterPro" id="IPR002438">
    <property type="entry name" value="Neutral_aa_SLC6"/>
</dbReference>
<dbReference type="PROSITE" id="PS50267">
    <property type="entry name" value="NA_NEUROTRAN_SYMP_3"/>
    <property type="match status" value="1"/>
</dbReference>
<dbReference type="KEGG" id="kmr:108244228"/>
<dbReference type="PROSITE" id="PS00610">
    <property type="entry name" value="NA_NEUROTRAN_SYMP_1"/>
    <property type="match status" value="1"/>
</dbReference>
<name>A0A3Q3AT25_KRYMA</name>
<evidence type="ECO:0000256" key="7">
    <source>
        <dbReference type="ARBA" id="ARBA00023180"/>
    </source>
</evidence>
<feature type="transmembrane region" description="Helical" evidence="11">
    <location>
        <begin position="503"/>
        <end position="521"/>
    </location>
</feature>
<dbReference type="InterPro" id="IPR000175">
    <property type="entry name" value="Na/ntran_symport"/>
</dbReference>
<feature type="binding site" evidence="8">
    <location>
        <position position="85"/>
    </location>
    <ligand>
        <name>Na(+)</name>
        <dbReference type="ChEBI" id="CHEBI:29101"/>
        <label>1</label>
    </ligand>
</feature>
<feature type="compositionally biased region" description="Acidic residues" evidence="10">
    <location>
        <begin position="52"/>
        <end position="65"/>
    </location>
</feature>
<keyword evidence="8" id="KW-0479">Metal-binding</keyword>
<dbReference type="Pfam" id="PF00209">
    <property type="entry name" value="SNF"/>
    <property type="match status" value="1"/>
</dbReference>
<dbReference type="Ensembl" id="ENSKMAT00000019855.1">
    <property type="protein sequence ID" value="ENSKMAP00000019590.1"/>
    <property type="gene ID" value="ENSKMAG00000014573.1"/>
</dbReference>
<keyword evidence="5 11" id="KW-1133">Transmembrane helix</keyword>
<dbReference type="PROSITE" id="PS00754">
    <property type="entry name" value="NA_NEUROTRAN_SYMP_2"/>
    <property type="match status" value="1"/>
</dbReference>
<evidence type="ECO:0000256" key="4">
    <source>
        <dbReference type="ARBA" id="ARBA00022847"/>
    </source>
</evidence>
<keyword evidence="8" id="KW-0915">Sodium</keyword>
<evidence type="ECO:0000256" key="8">
    <source>
        <dbReference type="PIRSR" id="PIRSR600175-1"/>
    </source>
</evidence>
<evidence type="ECO:0000256" key="2">
    <source>
        <dbReference type="ARBA" id="ARBA00022448"/>
    </source>
</evidence>
<evidence type="ECO:0000313" key="13">
    <source>
        <dbReference type="Proteomes" id="UP000264800"/>
    </source>
</evidence>
<feature type="transmembrane region" description="Helical" evidence="11">
    <location>
        <begin position="579"/>
        <end position="602"/>
    </location>
</feature>
<dbReference type="PRINTS" id="PR01206">
    <property type="entry name" value="ORPHTRNSPORT"/>
</dbReference>
<reference evidence="12" key="1">
    <citation type="submission" date="2025-08" db="UniProtKB">
        <authorList>
            <consortium name="Ensembl"/>
        </authorList>
    </citation>
    <scope>IDENTIFICATION</scope>
</reference>
<keyword evidence="3 9" id="KW-0812">Transmembrane</keyword>
<feature type="transmembrane region" description="Helical" evidence="11">
    <location>
        <begin position="259"/>
        <end position="280"/>
    </location>
</feature>
<feature type="transmembrane region" description="Helical" evidence="11">
    <location>
        <begin position="308"/>
        <end position="329"/>
    </location>
</feature>
<dbReference type="NCBIfam" id="NF037979">
    <property type="entry name" value="Na_transp"/>
    <property type="match status" value="1"/>
</dbReference>
<feature type="binding site" evidence="8">
    <location>
        <position position="482"/>
    </location>
    <ligand>
        <name>Na(+)</name>
        <dbReference type="ChEBI" id="CHEBI:29101"/>
        <label>1</label>
    </ligand>
</feature>
<dbReference type="CTD" id="55117"/>
<evidence type="ECO:0000256" key="1">
    <source>
        <dbReference type="ARBA" id="ARBA00004141"/>
    </source>
</evidence>
<feature type="transmembrane region" description="Helical" evidence="11">
    <location>
        <begin position="230"/>
        <end position="250"/>
    </location>
</feature>
<dbReference type="GeneID" id="108244228"/>
<keyword evidence="2 9" id="KW-0813">Transport</keyword>
<feature type="transmembrane region" description="Helical" evidence="11">
    <location>
        <begin position="541"/>
        <end position="558"/>
    </location>
</feature>
<evidence type="ECO:0000313" key="12">
    <source>
        <dbReference type="Ensembl" id="ENSKMAP00000019590.1"/>
    </source>
</evidence>
<organism evidence="12 13">
    <name type="scientific">Kryptolebias marmoratus</name>
    <name type="common">Mangrove killifish</name>
    <name type="synonym">Rivulus marmoratus</name>
    <dbReference type="NCBI Taxonomy" id="37003"/>
    <lineage>
        <taxon>Eukaryota</taxon>
        <taxon>Metazoa</taxon>
        <taxon>Chordata</taxon>
        <taxon>Craniata</taxon>
        <taxon>Vertebrata</taxon>
        <taxon>Euteleostomi</taxon>
        <taxon>Actinopterygii</taxon>
        <taxon>Neopterygii</taxon>
        <taxon>Teleostei</taxon>
        <taxon>Neoteleostei</taxon>
        <taxon>Acanthomorphata</taxon>
        <taxon>Ovalentaria</taxon>
        <taxon>Atherinomorphae</taxon>
        <taxon>Cyprinodontiformes</taxon>
        <taxon>Rivulidae</taxon>
        <taxon>Kryptolebias</taxon>
    </lineage>
</organism>
<dbReference type="OMA" id="TMTPPSY"/>
<feature type="transmembrane region" description="Helical" evidence="11">
    <location>
        <begin position="466"/>
        <end position="491"/>
    </location>
</feature>
<proteinExistence type="inferred from homology"/>
<evidence type="ECO:0000256" key="11">
    <source>
        <dbReference type="SAM" id="Phobius"/>
    </source>
</evidence>
<keyword evidence="4 9" id="KW-0769">Symport</keyword>
<dbReference type="GO" id="GO:0005298">
    <property type="term" value="F:proline:sodium symporter activity"/>
    <property type="evidence" value="ECO:0007669"/>
    <property type="project" value="TreeGrafter"/>
</dbReference>
<sequence length="735" mass="82119">MPKNSKAVKRELDDDVTESVKDLLANEDACDDSFKKSSLIVDSSEGEGKECDVEEGGSDGEEEEEERPAWNSKLQYILAQVGFSVGLGNVWRFPYLCQKNGGGAYLVPYLILLILIGIPLFFLELAVGQRIRRGSIGVWNYISPRLGGIGFASCVVCFFVALYYNVIISWSFFYFSQSFQQPLPWHECPLIKNKTSTYVVPECEKSSATTYYWYREALDISNSISEGGGLNWKMTVCLLAAWSMVCLAMIKGIQSSGKVMYFSSLFPYVVLICFLVRALLLKGSVDGIRHMFTPKLEIMLEAKVWREAATQVFFALGLGFGGVIAFSSYNKRNNNCHFDAVLVSFINFLTSVLATLVVFAVLGFKANIMNSKCVALNTNRIVALLGSEIEPSLIPHHINLTQVSQVSADDYHQIIQVLRGVKEDNYEKLGLDSCSIEDELNKAVQGTGLAFIAFTEAMTHFPASPFWSVMFFLMLINLGLGSMFGTIEGILTPLIDTFKVRKEFLTVGCCMLAFSIGFLFVQRSGNYFVTMFDDYSATLPLLIVVVLENVAIAWFYGIDKFFEDLKDMLGFTPYRFYYYMWKYITPILLLVLLCSSFIQLTMTPPSYSAWIEEEALEKTLRFPPWGTAVCISLVVMAIMPVPVVFCLRYFNIIDENPSGLSSVSYKKGRVIKESPQLEDDAASLIHGKFPSEAPSPGKKIYRKQSGSADADTAPNGRYGIGYLMADMPDMPESDL</sequence>
<feature type="binding site" evidence="8">
    <location>
        <position position="347"/>
    </location>
    <ligand>
        <name>Na(+)</name>
        <dbReference type="ChEBI" id="CHEBI:29101"/>
        <label>1</label>
    </ligand>
</feature>
<dbReference type="PANTHER" id="PTHR11616">
    <property type="entry name" value="SODIUM/CHLORIDE DEPENDENT TRANSPORTER"/>
    <property type="match status" value="1"/>
</dbReference>
<protein>
    <recommendedName>
        <fullName evidence="9">Transporter</fullName>
    </recommendedName>
</protein>
<accession>A0A3Q3AT25</accession>
<dbReference type="AlphaFoldDB" id="A0A3Q3AT25"/>
<keyword evidence="7" id="KW-0325">Glycoprotein</keyword>
<comment type="subcellular location">
    <subcellularLocation>
        <location evidence="1">Membrane</location>
        <topology evidence="1">Multi-pass membrane protein</topology>
    </subcellularLocation>
</comment>
<dbReference type="InterPro" id="IPR037272">
    <property type="entry name" value="SNS_sf"/>
</dbReference>
<feature type="transmembrane region" description="Helical" evidence="11">
    <location>
        <begin position="148"/>
        <end position="175"/>
    </location>
</feature>
<feature type="binding site" evidence="8">
    <location>
        <position position="478"/>
    </location>
    <ligand>
        <name>Na(+)</name>
        <dbReference type="ChEBI" id="CHEBI:29101"/>
        <label>1</label>
    </ligand>
</feature>
<feature type="binding site" evidence="8">
    <location>
        <position position="82"/>
    </location>
    <ligand>
        <name>Na(+)</name>
        <dbReference type="ChEBI" id="CHEBI:29101"/>
        <label>1</label>
    </ligand>
</feature>
<dbReference type="OrthoDB" id="6581954at2759"/>
<feature type="transmembrane region" description="Helical" evidence="11">
    <location>
        <begin position="76"/>
        <end position="94"/>
    </location>
</feature>
<evidence type="ECO:0000256" key="6">
    <source>
        <dbReference type="ARBA" id="ARBA00023136"/>
    </source>
</evidence>
<evidence type="ECO:0000256" key="3">
    <source>
        <dbReference type="ARBA" id="ARBA00022692"/>
    </source>
</evidence>
<feature type="transmembrane region" description="Helical" evidence="11">
    <location>
        <begin position="341"/>
        <end position="362"/>
    </location>
</feature>
<keyword evidence="6 11" id="KW-0472">Membrane</keyword>
<comment type="similarity">
    <text evidence="9">Belongs to the sodium:neurotransmitter symporter (SNF) (TC 2.A.22) family.</text>
</comment>
<dbReference type="STRING" id="37003.ENSKMAP00000019590"/>
<dbReference type="PRINTS" id="PR00176">
    <property type="entry name" value="NANEUSMPORT"/>
</dbReference>
<dbReference type="Proteomes" id="UP000264800">
    <property type="component" value="Unplaced"/>
</dbReference>
<dbReference type="PANTHER" id="PTHR11616:SF101">
    <property type="entry name" value="SODIUM-DEPENDENT NEUTRAL AMINO ACID TRANSPORTER B(0)AT2"/>
    <property type="match status" value="1"/>
</dbReference>
<dbReference type="SUPFAM" id="SSF161070">
    <property type="entry name" value="SNF-like"/>
    <property type="match status" value="1"/>
</dbReference>
<dbReference type="RefSeq" id="XP_017285717.1">
    <property type="nucleotide sequence ID" value="XM_017430228.3"/>
</dbReference>
<feature type="transmembrane region" description="Helical" evidence="11">
    <location>
        <begin position="622"/>
        <end position="647"/>
    </location>
</feature>
<dbReference type="GO" id="GO:0015820">
    <property type="term" value="P:L-leucine transport"/>
    <property type="evidence" value="ECO:0007669"/>
    <property type="project" value="TreeGrafter"/>
</dbReference>
<dbReference type="GeneTree" id="ENSGT00940000157277"/>
<feature type="transmembrane region" description="Helical" evidence="11">
    <location>
        <begin position="106"/>
        <end position="127"/>
    </location>
</feature>
<dbReference type="GO" id="GO:0005886">
    <property type="term" value="C:plasma membrane"/>
    <property type="evidence" value="ECO:0007669"/>
    <property type="project" value="InterPro"/>
</dbReference>
<evidence type="ECO:0000256" key="5">
    <source>
        <dbReference type="ARBA" id="ARBA00022989"/>
    </source>
</evidence>
<dbReference type="GO" id="GO:0046872">
    <property type="term" value="F:metal ion binding"/>
    <property type="evidence" value="ECO:0007669"/>
    <property type="project" value="UniProtKB-KW"/>
</dbReference>
<reference evidence="12" key="2">
    <citation type="submission" date="2025-09" db="UniProtKB">
        <authorList>
            <consortium name="Ensembl"/>
        </authorList>
    </citation>
    <scope>IDENTIFICATION</scope>
</reference>
<feature type="binding site" evidence="8">
    <location>
        <position position="89"/>
    </location>
    <ligand>
        <name>Na(+)</name>
        <dbReference type="ChEBI" id="CHEBI:29101"/>
        <label>1</label>
    </ligand>
</feature>